<dbReference type="GO" id="GO:0000721">
    <property type="term" value="F:(R,R)-butanediol dehydrogenase activity"/>
    <property type="evidence" value="ECO:0007669"/>
    <property type="project" value="TreeGrafter"/>
</dbReference>
<dbReference type="InterPro" id="IPR013149">
    <property type="entry name" value="ADH-like_C"/>
</dbReference>
<dbReference type="PROSITE" id="PS00059">
    <property type="entry name" value="ADH_ZINC"/>
    <property type="match status" value="1"/>
</dbReference>
<dbReference type="SMART" id="SM00829">
    <property type="entry name" value="PKS_ER"/>
    <property type="match status" value="1"/>
</dbReference>
<dbReference type="SUPFAM" id="SSF51735">
    <property type="entry name" value="NAD(P)-binding Rossmann-fold domains"/>
    <property type="match status" value="1"/>
</dbReference>
<keyword evidence="5" id="KW-0560">Oxidoreductase</keyword>
<dbReference type="InterPro" id="IPR036291">
    <property type="entry name" value="NAD(P)-bd_dom_sf"/>
</dbReference>
<evidence type="ECO:0000259" key="7">
    <source>
        <dbReference type="SMART" id="SM00829"/>
    </source>
</evidence>
<evidence type="ECO:0000313" key="9">
    <source>
        <dbReference type="Proteomes" id="UP000054709"/>
    </source>
</evidence>
<gene>
    <name evidence="8" type="ORF">UQ64_28740</name>
</gene>
<dbReference type="GO" id="GO:0005737">
    <property type="term" value="C:cytoplasm"/>
    <property type="evidence" value="ECO:0007669"/>
    <property type="project" value="TreeGrafter"/>
</dbReference>
<dbReference type="OrthoDB" id="9777057at2"/>
<keyword evidence="9" id="KW-1185">Reference proteome</keyword>
<evidence type="ECO:0000256" key="2">
    <source>
        <dbReference type="ARBA" id="ARBA00008072"/>
    </source>
</evidence>
<dbReference type="InterPro" id="IPR013154">
    <property type="entry name" value="ADH-like_N"/>
</dbReference>
<dbReference type="InterPro" id="IPR002328">
    <property type="entry name" value="ADH_Zn_CS"/>
</dbReference>
<dbReference type="Pfam" id="PF08240">
    <property type="entry name" value="ADH_N"/>
    <property type="match status" value="1"/>
</dbReference>
<name>A0A0W1AS67_9BACL</name>
<organism evidence="8 9">
    <name type="scientific">Paenibacillus etheri</name>
    <dbReference type="NCBI Taxonomy" id="1306852"/>
    <lineage>
        <taxon>Bacteria</taxon>
        <taxon>Bacillati</taxon>
        <taxon>Bacillota</taxon>
        <taxon>Bacilli</taxon>
        <taxon>Bacillales</taxon>
        <taxon>Paenibacillaceae</taxon>
        <taxon>Paenibacillus</taxon>
    </lineage>
</organism>
<accession>A0A0W1AS67</accession>
<reference evidence="8 9" key="1">
    <citation type="journal article" date="2015" name="Int. Biodeterior. Biodegradation">
        <title>Physiological and genetic screening methods for the isolation of methyl tert-butyl ether-degrading bacteria for bioremediation purposes.</title>
        <authorList>
            <person name="Guisado I.M."/>
            <person name="Purswani J."/>
            <person name="Gonzalez Lopez J."/>
            <person name="Pozo C."/>
        </authorList>
    </citation>
    <scope>NUCLEOTIDE SEQUENCE [LARGE SCALE GENOMIC DNA]</scope>
    <source>
        <strain evidence="8 9">SH7</strain>
    </source>
</reference>
<sequence length="346" mass="38160">MEALVWTSNHKLELCEREEPQIVAPDEVKIQIEMTGICGTDLAVVTGKEEGVPEVIRGHEAVGTVIEIGSNVDRVKVGDRVVIDPNQSCNECYFCLKEQPHLCTGSDGNGMPIAGLNRNGTFTFFYSTAQTFAHLLPDHMSWETGVLIEPLACVLHNFKEANVTADDKVLILGSGPMGLLSQMVSKSKAALTVATEINPYRLAFAREISDFALTPSQLNQATVDEICAGHKFDVIIDTVGTQLEVAEEWIERGGRIVPFGINAKYRYTFSPTKFVQHAIKIIAAGEYRYMFEEALRFAAETPELEKLVTRKVKLNQHEAAINELIGYELNSLKVVGSDTVKTVFVP</sequence>
<dbReference type="InterPro" id="IPR011032">
    <property type="entry name" value="GroES-like_sf"/>
</dbReference>
<dbReference type="PANTHER" id="PTHR43161:SF23">
    <property type="entry name" value="(R,R)-BUTANEDIOL DEHYDROGENASE-RELATED"/>
    <property type="match status" value="1"/>
</dbReference>
<dbReference type="AlphaFoldDB" id="A0A0W1AS67"/>
<evidence type="ECO:0000256" key="6">
    <source>
        <dbReference type="RuleBase" id="RU361277"/>
    </source>
</evidence>
<evidence type="ECO:0000256" key="3">
    <source>
        <dbReference type="ARBA" id="ARBA00022723"/>
    </source>
</evidence>
<proteinExistence type="inferred from homology"/>
<dbReference type="PANTHER" id="PTHR43161">
    <property type="entry name" value="SORBITOL DEHYDROGENASE"/>
    <property type="match status" value="1"/>
</dbReference>
<evidence type="ECO:0000256" key="5">
    <source>
        <dbReference type="ARBA" id="ARBA00023002"/>
    </source>
</evidence>
<dbReference type="InterPro" id="IPR020843">
    <property type="entry name" value="ER"/>
</dbReference>
<dbReference type="GO" id="GO:0034079">
    <property type="term" value="P:butanediol biosynthetic process"/>
    <property type="evidence" value="ECO:0007669"/>
    <property type="project" value="TreeGrafter"/>
</dbReference>
<dbReference type="SUPFAM" id="SSF50129">
    <property type="entry name" value="GroES-like"/>
    <property type="match status" value="1"/>
</dbReference>
<dbReference type="Proteomes" id="UP000054709">
    <property type="component" value="Unassembled WGS sequence"/>
</dbReference>
<keyword evidence="4 6" id="KW-0862">Zinc</keyword>
<keyword evidence="3 6" id="KW-0479">Metal-binding</keyword>
<dbReference type="Gene3D" id="3.40.50.720">
    <property type="entry name" value="NAD(P)-binding Rossmann-like Domain"/>
    <property type="match status" value="1"/>
</dbReference>
<evidence type="ECO:0000313" key="8">
    <source>
        <dbReference type="EMBL" id="KTD84149.1"/>
    </source>
</evidence>
<evidence type="ECO:0000256" key="1">
    <source>
        <dbReference type="ARBA" id="ARBA00001947"/>
    </source>
</evidence>
<comment type="cofactor">
    <cofactor evidence="1 6">
        <name>Zn(2+)</name>
        <dbReference type="ChEBI" id="CHEBI:29105"/>
    </cofactor>
</comment>
<protein>
    <submittedName>
        <fullName evidence="8">Zn-dependent alcohol dehydrogenase</fullName>
    </submittedName>
</protein>
<dbReference type="Pfam" id="PF00107">
    <property type="entry name" value="ADH_zinc_N"/>
    <property type="match status" value="1"/>
</dbReference>
<feature type="domain" description="Enoyl reductase (ER)" evidence="7">
    <location>
        <begin position="7"/>
        <end position="309"/>
    </location>
</feature>
<evidence type="ECO:0000256" key="4">
    <source>
        <dbReference type="ARBA" id="ARBA00022833"/>
    </source>
</evidence>
<dbReference type="GO" id="GO:0008270">
    <property type="term" value="F:zinc ion binding"/>
    <property type="evidence" value="ECO:0007669"/>
    <property type="project" value="InterPro"/>
</dbReference>
<comment type="similarity">
    <text evidence="2 6">Belongs to the zinc-containing alcohol dehydrogenase family.</text>
</comment>
<dbReference type="EMBL" id="LCZJ02000037">
    <property type="protein sequence ID" value="KTD84149.1"/>
    <property type="molecule type" value="Genomic_DNA"/>
</dbReference>
<comment type="caution">
    <text evidence="8">The sequence shown here is derived from an EMBL/GenBank/DDBJ whole genome shotgun (WGS) entry which is preliminary data.</text>
</comment>
<dbReference type="Gene3D" id="3.90.180.10">
    <property type="entry name" value="Medium-chain alcohol dehydrogenases, catalytic domain"/>
    <property type="match status" value="1"/>
</dbReference>